<keyword evidence="3" id="KW-1185">Reference proteome</keyword>
<geneLocation type="plasmid" evidence="2 3">
    <name>plas12</name>
</geneLocation>
<dbReference type="KEGG" id="salk:FBQ74_17995"/>
<accession>A0A5B7YKW9</accession>
<dbReference type="OrthoDB" id="9795903at2"/>
<protein>
    <submittedName>
        <fullName evidence="2">RES domain-containing protein</fullName>
    </submittedName>
</protein>
<evidence type="ECO:0000313" key="3">
    <source>
        <dbReference type="Proteomes" id="UP000304912"/>
    </source>
</evidence>
<dbReference type="RefSeq" id="WP_139758126.1">
    <property type="nucleotide sequence ID" value="NZ_CP039853.1"/>
</dbReference>
<dbReference type="InterPro" id="IPR014914">
    <property type="entry name" value="RES_dom"/>
</dbReference>
<dbReference type="EMBL" id="CP039853">
    <property type="protein sequence ID" value="QCZ95429.1"/>
    <property type="molecule type" value="Genomic_DNA"/>
</dbReference>
<dbReference type="Proteomes" id="UP000304912">
    <property type="component" value="Plasmid plas12"/>
</dbReference>
<dbReference type="Pfam" id="PF08808">
    <property type="entry name" value="RES"/>
    <property type="match status" value="1"/>
</dbReference>
<evidence type="ECO:0000259" key="1">
    <source>
        <dbReference type="SMART" id="SM00953"/>
    </source>
</evidence>
<sequence length="231" mass="26082">MVTVASLSDLAFHPVTGYRLVNSKFPPIPLFDDVADAEELDAVYEIQRLTNPRLQNEIGNLNLLPRNQIPFGIDGLPYAVASFTHVNPNGSRFSTGDFGVMYIADNSETALAEVAHHQQTYWGKVEDLAYDRFVFRELCCDFITEKYKCIEANDETKGLLAPDDYSQSQQLGRELRQSGIEGLRYPSVRLEGGQCFGLFSPKTVKRVVQAKHYEMVYREGALQVNQLLQPR</sequence>
<proteinExistence type="predicted"/>
<evidence type="ECO:0000313" key="2">
    <source>
        <dbReference type="EMBL" id="QCZ95429.1"/>
    </source>
</evidence>
<gene>
    <name evidence="2" type="ORF">FBQ74_17995</name>
</gene>
<name>A0A5B7YKW9_9ALTE</name>
<dbReference type="AlphaFoldDB" id="A0A5B7YKW9"/>
<feature type="domain" description="RES" evidence="1">
    <location>
        <begin position="82"/>
        <end position="210"/>
    </location>
</feature>
<keyword evidence="2" id="KW-0614">Plasmid</keyword>
<organism evidence="2 3">
    <name type="scientific">Salinimonas iocasae</name>
    <dbReference type="NCBI Taxonomy" id="2572577"/>
    <lineage>
        <taxon>Bacteria</taxon>
        <taxon>Pseudomonadati</taxon>
        <taxon>Pseudomonadota</taxon>
        <taxon>Gammaproteobacteria</taxon>
        <taxon>Alteromonadales</taxon>
        <taxon>Alteromonadaceae</taxon>
        <taxon>Alteromonas/Salinimonas group</taxon>
        <taxon>Salinimonas</taxon>
    </lineage>
</organism>
<reference evidence="2 3" key="1">
    <citation type="submission" date="2019-04" db="EMBL/GenBank/DDBJ databases">
        <title>Salinimonas iocasae sp. nov., a halophilic bacterium isolated from the outer tube casing of tubeworms in Okinawa Trough.</title>
        <authorList>
            <person name="Zhang H."/>
            <person name="Wang H."/>
            <person name="Li C."/>
        </authorList>
    </citation>
    <scope>NUCLEOTIDE SEQUENCE [LARGE SCALE GENOMIC DNA]</scope>
    <source>
        <strain evidence="2 3">KX18D6</strain>
        <plasmid evidence="2 3">plas12</plasmid>
    </source>
</reference>
<dbReference type="SMART" id="SM00953">
    <property type="entry name" value="RES"/>
    <property type="match status" value="1"/>
</dbReference>